<protein>
    <submittedName>
        <fullName evidence="1">HAD-superfamily hydrolase subfamily IA, variant 1 and 3</fullName>
    </submittedName>
</protein>
<dbReference type="Gene3D" id="1.10.150.240">
    <property type="entry name" value="Putative phosphatase, domain 2"/>
    <property type="match status" value="1"/>
</dbReference>
<dbReference type="InterPro" id="IPR023198">
    <property type="entry name" value="PGP-like_dom2"/>
</dbReference>
<dbReference type="AlphaFoldDB" id="Q0FXF4"/>
<dbReference type="GO" id="GO:0050308">
    <property type="term" value="F:sugar-phosphatase activity"/>
    <property type="evidence" value="ECO:0007669"/>
    <property type="project" value="TreeGrafter"/>
</dbReference>
<evidence type="ECO:0000313" key="2">
    <source>
        <dbReference type="Proteomes" id="UP000004310"/>
    </source>
</evidence>
<organism evidence="1 2">
    <name type="scientific">Fulvimarina pelagi HTCC2506</name>
    <dbReference type="NCBI Taxonomy" id="314231"/>
    <lineage>
        <taxon>Bacteria</taxon>
        <taxon>Pseudomonadati</taxon>
        <taxon>Pseudomonadota</taxon>
        <taxon>Alphaproteobacteria</taxon>
        <taxon>Hyphomicrobiales</taxon>
        <taxon>Aurantimonadaceae</taxon>
        <taxon>Fulvimarina</taxon>
    </lineage>
</organism>
<proteinExistence type="predicted"/>
<dbReference type="Proteomes" id="UP000004310">
    <property type="component" value="Unassembled WGS sequence"/>
</dbReference>
<evidence type="ECO:0000313" key="1">
    <source>
        <dbReference type="EMBL" id="EAU39696.1"/>
    </source>
</evidence>
<dbReference type="EMBL" id="AATP01000014">
    <property type="protein sequence ID" value="EAU39696.1"/>
    <property type="molecule type" value="Genomic_DNA"/>
</dbReference>
<dbReference type="HOGENOM" id="CLU_045011_13_4_5"/>
<keyword evidence="2" id="KW-1185">Reference proteome</keyword>
<dbReference type="PANTHER" id="PTHR43481">
    <property type="entry name" value="FRUCTOSE-1-PHOSPHATE PHOSPHATASE"/>
    <property type="match status" value="1"/>
</dbReference>
<accession>Q0FXF4</accession>
<dbReference type="eggNOG" id="COG0637">
    <property type="taxonomic scope" value="Bacteria"/>
</dbReference>
<dbReference type="NCBIfam" id="TIGR01509">
    <property type="entry name" value="HAD-SF-IA-v3"/>
    <property type="match status" value="1"/>
</dbReference>
<dbReference type="Pfam" id="PF00702">
    <property type="entry name" value="Hydrolase"/>
    <property type="match status" value="1"/>
</dbReference>
<dbReference type="InterPro" id="IPR036412">
    <property type="entry name" value="HAD-like_sf"/>
</dbReference>
<dbReference type="InterPro" id="IPR023214">
    <property type="entry name" value="HAD_sf"/>
</dbReference>
<sequence>MDGTLLTSIAATERVWTRWAERHGLDVPTFLPTMHGRRAIDTISAQGLDGIDVEAEARWVFEAEMADVAGIEPAPGIAAFLTGIPIDRWAVVTSALRPLAERRMAAAGLTIPDVVVAAEDVSNGKPAPDGFILAAQRLGVSTQNCLVFEDSGAGVEAARNAGASVFVVTGFQHAPHSFGHPSATDFKSLLIVSDSAGSLSIEKT</sequence>
<name>Q0FXF4_9HYPH</name>
<dbReference type="InterPro" id="IPR051806">
    <property type="entry name" value="HAD-like_SPP"/>
</dbReference>
<dbReference type="SUPFAM" id="SSF56784">
    <property type="entry name" value="HAD-like"/>
    <property type="match status" value="1"/>
</dbReference>
<reference evidence="1 2" key="1">
    <citation type="journal article" date="2010" name="J. Bacteriol.">
        <title>Genome sequence of Fulvimarina pelagi HTCC2506T, a Mn(II)-oxidizing alphaproteobacterium possessing an aerobic anoxygenic photosynthetic gene cluster and Xanthorhodopsin.</title>
        <authorList>
            <person name="Kang I."/>
            <person name="Oh H.M."/>
            <person name="Lim S.I."/>
            <person name="Ferriera S."/>
            <person name="Giovannoni S.J."/>
            <person name="Cho J.C."/>
        </authorList>
    </citation>
    <scope>NUCLEOTIDE SEQUENCE [LARGE SCALE GENOMIC DNA]</scope>
    <source>
        <strain evidence="1 2">HTCC2506</strain>
    </source>
</reference>
<dbReference type="PANTHER" id="PTHR43481:SF4">
    <property type="entry name" value="GLYCEROL-1-PHOSPHATE PHOSPHOHYDROLASE 1-RELATED"/>
    <property type="match status" value="1"/>
</dbReference>
<gene>
    <name evidence="1" type="ORF">FP2506_01903</name>
</gene>
<dbReference type="Gene3D" id="3.40.50.1000">
    <property type="entry name" value="HAD superfamily/HAD-like"/>
    <property type="match status" value="1"/>
</dbReference>
<keyword evidence="1" id="KW-0378">Hydrolase</keyword>
<dbReference type="STRING" id="217511.GCA_001463845_02310"/>
<dbReference type="InterPro" id="IPR006439">
    <property type="entry name" value="HAD-SF_hydro_IA"/>
</dbReference>
<comment type="caution">
    <text evidence="1">The sequence shown here is derived from an EMBL/GenBank/DDBJ whole genome shotgun (WGS) entry which is preliminary data.</text>
</comment>